<evidence type="ECO:0000256" key="5">
    <source>
        <dbReference type="ARBA" id="ARBA00022568"/>
    </source>
</evidence>
<keyword evidence="4" id="KW-1003">Cell membrane</keyword>
<dbReference type="GO" id="GO:0005524">
    <property type="term" value="F:ATP binding"/>
    <property type="evidence" value="ECO:0007669"/>
    <property type="project" value="UniProtKB-KW"/>
</dbReference>
<dbReference type="GO" id="GO:1990573">
    <property type="term" value="P:potassium ion import across plasma membrane"/>
    <property type="evidence" value="ECO:0007669"/>
    <property type="project" value="TreeGrafter"/>
</dbReference>
<evidence type="ECO:0000313" key="19">
    <source>
        <dbReference type="EMBL" id="AZR72733.1"/>
    </source>
</evidence>
<keyword evidence="10" id="KW-0067">ATP-binding</keyword>
<keyword evidence="15 17" id="KW-0472">Membrane</keyword>
<evidence type="ECO:0000256" key="3">
    <source>
        <dbReference type="ARBA" id="ARBA00012790"/>
    </source>
</evidence>
<feature type="transmembrane region" description="Helical" evidence="17">
    <location>
        <begin position="694"/>
        <end position="719"/>
    </location>
</feature>
<dbReference type="PANTHER" id="PTHR43294">
    <property type="entry name" value="SODIUM/POTASSIUM-TRANSPORTING ATPASE SUBUNIT ALPHA"/>
    <property type="match status" value="1"/>
</dbReference>
<dbReference type="SFLD" id="SFLDG00002">
    <property type="entry name" value="C1.7:_P-type_atpase_like"/>
    <property type="match status" value="1"/>
</dbReference>
<evidence type="ECO:0000256" key="9">
    <source>
        <dbReference type="ARBA" id="ARBA00022837"/>
    </source>
</evidence>
<dbReference type="InterPro" id="IPR006068">
    <property type="entry name" value="ATPase_P-typ_cation-transptr_C"/>
</dbReference>
<dbReference type="Pfam" id="PF08282">
    <property type="entry name" value="Hydrolase_3"/>
    <property type="match status" value="1"/>
</dbReference>
<dbReference type="InterPro" id="IPR059000">
    <property type="entry name" value="ATPase_P-type_domA"/>
</dbReference>
<dbReference type="SFLD" id="SFLDS00003">
    <property type="entry name" value="Haloacid_Dehalogenase"/>
    <property type="match status" value="1"/>
</dbReference>
<dbReference type="GO" id="GO:0006883">
    <property type="term" value="P:intracellular sodium ion homeostasis"/>
    <property type="evidence" value="ECO:0007669"/>
    <property type="project" value="TreeGrafter"/>
</dbReference>
<gene>
    <name evidence="19" type="ORF">BBF96_04600</name>
</gene>
<dbReference type="SUPFAM" id="SSF81665">
    <property type="entry name" value="Calcium ATPase, transmembrane domain M"/>
    <property type="match status" value="1"/>
</dbReference>
<feature type="transmembrane region" description="Helical" evidence="17">
    <location>
        <begin position="767"/>
        <end position="786"/>
    </location>
</feature>
<dbReference type="InterPro" id="IPR023298">
    <property type="entry name" value="ATPase_P-typ_TM_dom_sf"/>
</dbReference>
<keyword evidence="12" id="KW-1278">Translocase</keyword>
<dbReference type="NCBIfam" id="TIGR01522">
    <property type="entry name" value="ATPase-IIA2_Ca"/>
    <property type="match status" value="1"/>
</dbReference>
<dbReference type="SUPFAM" id="SSF81660">
    <property type="entry name" value="Metal cation-transporting ATPase, ATP-binding domain N"/>
    <property type="match status" value="1"/>
</dbReference>
<dbReference type="InterPro" id="IPR005782">
    <property type="entry name" value="P-type_ATPase_IIA"/>
</dbReference>
<evidence type="ECO:0000256" key="10">
    <source>
        <dbReference type="ARBA" id="ARBA00022840"/>
    </source>
</evidence>
<dbReference type="GO" id="GO:0016887">
    <property type="term" value="F:ATP hydrolysis activity"/>
    <property type="evidence" value="ECO:0007669"/>
    <property type="project" value="InterPro"/>
</dbReference>
<comment type="catalytic activity">
    <reaction evidence="16">
        <text>Ca(2+)(in) + ATP + H2O = Ca(2+)(out) + ADP + phosphate + H(+)</text>
        <dbReference type="Rhea" id="RHEA:18105"/>
        <dbReference type="ChEBI" id="CHEBI:15377"/>
        <dbReference type="ChEBI" id="CHEBI:15378"/>
        <dbReference type="ChEBI" id="CHEBI:29108"/>
        <dbReference type="ChEBI" id="CHEBI:30616"/>
        <dbReference type="ChEBI" id="CHEBI:43474"/>
        <dbReference type="ChEBI" id="CHEBI:456216"/>
        <dbReference type="EC" id="7.2.2.10"/>
    </reaction>
</comment>
<keyword evidence="7" id="KW-0479">Metal-binding</keyword>
<dbReference type="FunFam" id="2.70.150.10:FF:000016">
    <property type="entry name" value="Calcium-transporting P-type ATPase putative"/>
    <property type="match status" value="1"/>
</dbReference>
<dbReference type="GO" id="GO:0046872">
    <property type="term" value="F:metal ion binding"/>
    <property type="evidence" value="ECO:0007669"/>
    <property type="project" value="UniProtKB-KW"/>
</dbReference>
<dbReference type="Pfam" id="PF00122">
    <property type="entry name" value="E1-E2_ATPase"/>
    <property type="match status" value="1"/>
</dbReference>
<feature type="transmembrane region" description="Helical" evidence="17">
    <location>
        <begin position="871"/>
        <end position="892"/>
    </location>
</feature>
<evidence type="ECO:0000256" key="1">
    <source>
        <dbReference type="ARBA" id="ARBA00004651"/>
    </source>
</evidence>
<dbReference type="InterPro" id="IPR006413">
    <property type="entry name" value="P-type_ATPase_IIA_PMR1"/>
</dbReference>
<feature type="domain" description="Cation-transporting P-type ATPase N-terminal" evidence="18">
    <location>
        <begin position="2"/>
        <end position="76"/>
    </location>
</feature>
<dbReference type="RefSeq" id="WP_127016064.1">
    <property type="nucleotide sequence ID" value="NZ_CP016379.1"/>
</dbReference>
<dbReference type="PROSITE" id="PS00154">
    <property type="entry name" value="ATPASE_E1_E2"/>
    <property type="match status" value="1"/>
</dbReference>
<dbReference type="GO" id="GO:0005886">
    <property type="term" value="C:plasma membrane"/>
    <property type="evidence" value="ECO:0007669"/>
    <property type="project" value="UniProtKB-SubCell"/>
</dbReference>
<feature type="transmembrane region" description="Helical" evidence="17">
    <location>
        <begin position="268"/>
        <end position="296"/>
    </location>
</feature>
<keyword evidence="5" id="KW-0109">Calcium transport</keyword>
<dbReference type="FunFam" id="3.40.50.1000:FF:000028">
    <property type="entry name" value="Calcium-transporting P-type ATPase, putative"/>
    <property type="match status" value="1"/>
</dbReference>
<sequence>MKWYQLEATEVAKKLNTDLKKGLSKELVQKRLEEYGYNELVEKEGPTLWEMFINQFKDFLVLILIAASIISIFIGEVTDAIAILIIIILNAVLGVSQERRANLALEALKKMSAPKAKVIRDGQTLEIPSRELVPGDLVILETGDYVPADVRLFESVNLKIDEASLTGESVPVEKTSDEILDGEVSISDRSNLGFMSTVVTYGRGKGIVINTGMQTEIGQIAEMLESYEEEETPLQKKLAEFGKFLGYIALVIVGIVFILGLIRRVPALYMFMTSISLAVAAIPEGLPAIVTIVLALGMKRMIHRHAIIKRLHAVESLGSVTTICSDKTGTLTKNEMTVVELYTGHKTYTVTGKGYAPVGEFFFNEDKINPKEDPNLSLLLKIGALNNDAKMEKDHEYVWKLLGDPTEGSLLVVAMKGGLILEQLHECYPRIQEIPFDSERKRMTTFHKNFEKNKFYAFVKGAPDVTLALCTKIYKHGTISPITEDDKKDIMQANSKMAKKSLRVLAFAFKEIDSIPEDPSPDKFEKDLVFVGLMGMIDPARPEAIRAIKICKSAGIRPVMITGDYKDTAVAIAKELGIIKNQSSAMTGSELDKVSDEELAKAVKHISVFARVSPQHKVKIVEALKTNGEIVAMTGDGVNDAPALKRADIGVAMGITGTDVAKETAEMILTDDNFASIVAAVEEGRVIYSNIRKFIFFLLSCNVAEILIIFFAMLIGWPIPLEPIQILWLNLVTDAFPALALGMEPAEPNIMKEPPRDPKESIINKRMQWEIIVQSIAMAAAVLGVFKVALNIYNNNIYIARNFAFVTLIVSELFRSYTARSEELSIFRLGIFSNKYVVGGTLFSFFLILLVMYVPFFRPIFGTIRFNTNQWLFTLSFSLIPAVVAEITKVFLRMMKHYS</sequence>
<dbReference type="PRINTS" id="PR00120">
    <property type="entry name" value="HATPASE"/>
</dbReference>
<dbReference type="NCBIfam" id="TIGR01116">
    <property type="entry name" value="ATPase-IIA1_Ca"/>
    <property type="match status" value="1"/>
</dbReference>
<dbReference type="GO" id="GO:0005388">
    <property type="term" value="F:P-type calcium transporter activity"/>
    <property type="evidence" value="ECO:0007669"/>
    <property type="project" value="UniProtKB-EC"/>
</dbReference>
<dbReference type="PANTHER" id="PTHR43294:SF21">
    <property type="entry name" value="CATION TRANSPORTING ATPASE"/>
    <property type="match status" value="1"/>
</dbReference>
<dbReference type="InterPro" id="IPR004014">
    <property type="entry name" value="ATPase_P-typ_cation-transptr_N"/>
</dbReference>
<evidence type="ECO:0000256" key="2">
    <source>
        <dbReference type="ARBA" id="ARBA00005675"/>
    </source>
</evidence>
<organism evidence="19 20">
    <name type="scientific">Anoxybacter fermentans</name>
    <dbReference type="NCBI Taxonomy" id="1323375"/>
    <lineage>
        <taxon>Bacteria</taxon>
        <taxon>Bacillati</taxon>
        <taxon>Bacillota</taxon>
        <taxon>Clostridia</taxon>
        <taxon>Halanaerobiales</taxon>
        <taxon>Anoxybacter</taxon>
    </lineage>
</organism>
<evidence type="ECO:0000256" key="15">
    <source>
        <dbReference type="ARBA" id="ARBA00023136"/>
    </source>
</evidence>
<evidence type="ECO:0000256" key="4">
    <source>
        <dbReference type="ARBA" id="ARBA00022475"/>
    </source>
</evidence>
<keyword evidence="14" id="KW-0406">Ion transport</keyword>
<evidence type="ECO:0000256" key="7">
    <source>
        <dbReference type="ARBA" id="ARBA00022723"/>
    </source>
</evidence>
<comment type="subcellular location">
    <subcellularLocation>
        <location evidence="1">Cell membrane</location>
        <topology evidence="1">Multi-pass membrane protein</topology>
    </subcellularLocation>
</comment>
<dbReference type="Gene3D" id="2.70.150.10">
    <property type="entry name" value="Calcium-transporting ATPase, cytoplasmic transduction domain A"/>
    <property type="match status" value="1"/>
</dbReference>
<evidence type="ECO:0000256" key="14">
    <source>
        <dbReference type="ARBA" id="ARBA00023065"/>
    </source>
</evidence>
<keyword evidence="20" id="KW-1185">Reference proteome</keyword>
<dbReference type="InterPro" id="IPR036412">
    <property type="entry name" value="HAD-like_sf"/>
</dbReference>
<evidence type="ECO:0000256" key="16">
    <source>
        <dbReference type="ARBA" id="ARBA00048694"/>
    </source>
</evidence>
<comment type="similarity">
    <text evidence="2">Belongs to the cation transport ATPase (P-type) (TC 3.A.3) family. Type IIA subfamily.</text>
</comment>
<dbReference type="Gene3D" id="1.20.1110.10">
    <property type="entry name" value="Calcium-transporting ATPase, transmembrane domain"/>
    <property type="match status" value="1"/>
</dbReference>
<evidence type="ECO:0000256" key="11">
    <source>
        <dbReference type="ARBA" id="ARBA00022842"/>
    </source>
</evidence>
<keyword evidence="9" id="KW-0106">Calcium</keyword>
<dbReference type="Pfam" id="PF00690">
    <property type="entry name" value="Cation_ATPase_N"/>
    <property type="match status" value="1"/>
</dbReference>
<evidence type="ECO:0000256" key="12">
    <source>
        <dbReference type="ARBA" id="ARBA00022967"/>
    </source>
</evidence>
<dbReference type="InterPro" id="IPR050510">
    <property type="entry name" value="Cation_transp_ATPase_P-type"/>
</dbReference>
<dbReference type="GO" id="GO:0005391">
    <property type="term" value="F:P-type sodium:potassium-exchanging transporter activity"/>
    <property type="evidence" value="ECO:0007669"/>
    <property type="project" value="TreeGrafter"/>
</dbReference>
<dbReference type="SUPFAM" id="SSF81653">
    <property type="entry name" value="Calcium ATPase, transduction domain A"/>
    <property type="match status" value="1"/>
</dbReference>
<dbReference type="Pfam" id="PF00689">
    <property type="entry name" value="Cation_ATPase_C"/>
    <property type="match status" value="1"/>
</dbReference>
<evidence type="ECO:0000259" key="18">
    <source>
        <dbReference type="SMART" id="SM00831"/>
    </source>
</evidence>
<dbReference type="SUPFAM" id="SSF56784">
    <property type="entry name" value="HAD-like"/>
    <property type="match status" value="1"/>
</dbReference>
<dbReference type="PRINTS" id="PR00119">
    <property type="entry name" value="CATATPASE"/>
</dbReference>
<dbReference type="Gene3D" id="3.40.50.1000">
    <property type="entry name" value="HAD superfamily/HAD-like"/>
    <property type="match status" value="1"/>
</dbReference>
<feature type="transmembrane region" description="Helical" evidence="17">
    <location>
        <begin position="836"/>
        <end position="856"/>
    </location>
</feature>
<keyword evidence="13 17" id="KW-1133">Transmembrane helix</keyword>
<dbReference type="GO" id="GO:0030007">
    <property type="term" value="P:intracellular potassium ion homeostasis"/>
    <property type="evidence" value="ECO:0007669"/>
    <property type="project" value="TreeGrafter"/>
</dbReference>
<feature type="transmembrane region" description="Helical" evidence="17">
    <location>
        <begin position="56"/>
        <end position="74"/>
    </location>
</feature>
<name>A0A3S9SWL8_9FIRM</name>
<dbReference type="EC" id="7.2.2.10" evidence="3"/>
<reference evidence="19 20" key="1">
    <citation type="submission" date="2016-07" db="EMBL/GenBank/DDBJ databases">
        <title>Genome and transcriptome analysis of iron-reducing fermentative bacteria Anoxybacter fermentans.</title>
        <authorList>
            <person name="Zeng X."/>
            <person name="Shao Z."/>
        </authorList>
    </citation>
    <scope>NUCLEOTIDE SEQUENCE [LARGE SCALE GENOMIC DNA]</scope>
    <source>
        <strain evidence="19 20">DY22613</strain>
    </source>
</reference>
<dbReference type="EMBL" id="CP016379">
    <property type="protein sequence ID" value="AZR72733.1"/>
    <property type="molecule type" value="Genomic_DNA"/>
</dbReference>
<keyword evidence="8" id="KW-0547">Nucleotide-binding</keyword>
<dbReference type="InterPro" id="IPR008250">
    <property type="entry name" value="ATPase_P-typ_transduc_dom_A_sf"/>
</dbReference>
<evidence type="ECO:0000313" key="20">
    <source>
        <dbReference type="Proteomes" id="UP000267250"/>
    </source>
</evidence>
<evidence type="ECO:0000256" key="13">
    <source>
        <dbReference type="ARBA" id="ARBA00022989"/>
    </source>
</evidence>
<dbReference type="OrthoDB" id="9760364at2"/>
<dbReference type="SFLD" id="SFLDF00027">
    <property type="entry name" value="p-type_atpase"/>
    <property type="match status" value="1"/>
</dbReference>
<dbReference type="CDD" id="cd02089">
    <property type="entry name" value="P-type_ATPase_Ca_prok"/>
    <property type="match status" value="1"/>
</dbReference>
<accession>A0A3S9SWL8</accession>
<keyword evidence="5" id="KW-0813">Transport</keyword>
<protein>
    <recommendedName>
        <fullName evidence="3">P-type Ca(2+) transporter</fullName>
        <ecNumber evidence="3">7.2.2.10</ecNumber>
    </recommendedName>
</protein>
<dbReference type="Pfam" id="PF13246">
    <property type="entry name" value="Cation_ATPase"/>
    <property type="match status" value="1"/>
</dbReference>
<dbReference type="InterPro" id="IPR001757">
    <property type="entry name" value="P_typ_ATPase"/>
</dbReference>
<dbReference type="InterPro" id="IPR023299">
    <property type="entry name" value="ATPase_P-typ_cyto_dom_N"/>
</dbReference>
<dbReference type="KEGG" id="aft:BBF96_04600"/>
<dbReference type="InterPro" id="IPR023214">
    <property type="entry name" value="HAD_sf"/>
</dbReference>
<feature type="transmembrane region" description="Helical" evidence="17">
    <location>
        <begin position="244"/>
        <end position="262"/>
    </location>
</feature>
<dbReference type="InterPro" id="IPR018303">
    <property type="entry name" value="ATPase_P-typ_P_site"/>
</dbReference>
<dbReference type="AlphaFoldDB" id="A0A3S9SWL8"/>
<proteinExistence type="inferred from homology"/>
<dbReference type="GO" id="GO:1902600">
    <property type="term" value="P:proton transmembrane transport"/>
    <property type="evidence" value="ECO:0007669"/>
    <property type="project" value="TreeGrafter"/>
</dbReference>
<dbReference type="InterPro" id="IPR044492">
    <property type="entry name" value="P_typ_ATPase_HD_dom"/>
</dbReference>
<evidence type="ECO:0000256" key="6">
    <source>
        <dbReference type="ARBA" id="ARBA00022692"/>
    </source>
</evidence>
<dbReference type="Proteomes" id="UP000267250">
    <property type="component" value="Chromosome"/>
</dbReference>
<evidence type="ECO:0000256" key="17">
    <source>
        <dbReference type="SAM" id="Phobius"/>
    </source>
</evidence>
<dbReference type="NCBIfam" id="TIGR01494">
    <property type="entry name" value="ATPase_P-type"/>
    <property type="match status" value="3"/>
</dbReference>
<dbReference type="GO" id="GO:0036376">
    <property type="term" value="P:sodium ion export across plasma membrane"/>
    <property type="evidence" value="ECO:0007669"/>
    <property type="project" value="TreeGrafter"/>
</dbReference>
<dbReference type="Gene3D" id="3.40.1110.10">
    <property type="entry name" value="Calcium-transporting ATPase, cytoplasmic domain N"/>
    <property type="match status" value="1"/>
</dbReference>
<dbReference type="SMART" id="SM00831">
    <property type="entry name" value="Cation_ATPase_N"/>
    <property type="match status" value="1"/>
</dbReference>
<evidence type="ECO:0000256" key="8">
    <source>
        <dbReference type="ARBA" id="ARBA00022741"/>
    </source>
</evidence>
<keyword evidence="6 17" id="KW-0812">Transmembrane</keyword>
<keyword evidence="11" id="KW-0460">Magnesium</keyword>